<sequence length="56" mass="6173">MHTCGNCGEFVSRDFVRVFGNDMDEVVGCPGCMNMREVMQGDGAAQTSGRVRWTRA</sequence>
<reference evidence="2" key="1">
    <citation type="submission" date="2015-03" db="EMBL/GenBank/DDBJ databases">
        <authorList>
            <person name="Urmite Genomes"/>
        </authorList>
    </citation>
    <scope>NUCLEOTIDE SEQUENCE [LARGE SCALE GENOMIC DNA]</scope>
    <source>
        <strain evidence="2">Arc-Hr</strain>
    </source>
</reference>
<protein>
    <recommendedName>
        <fullName evidence="3">Small CPxCG-related zinc finger protein</fullName>
    </recommendedName>
</protein>
<evidence type="ECO:0008006" key="3">
    <source>
        <dbReference type="Google" id="ProtNLM"/>
    </source>
</evidence>
<dbReference type="Proteomes" id="UP000198902">
    <property type="component" value="Unassembled WGS sequence"/>
</dbReference>
<keyword evidence="2" id="KW-1185">Reference proteome</keyword>
<organism evidence="1 2">
    <name type="scientific">Haloferax massiliensis</name>
    <dbReference type="NCBI Taxonomy" id="1476858"/>
    <lineage>
        <taxon>Archaea</taxon>
        <taxon>Methanobacteriati</taxon>
        <taxon>Methanobacteriota</taxon>
        <taxon>Stenosarchaea group</taxon>
        <taxon>Halobacteria</taxon>
        <taxon>Halobacteriales</taxon>
        <taxon>Haloferacaceae</taxon>
        <taxon>Haloferax</taxon>
    </lineage>
</organism>
<evidence type="ECO:0000313" key="1">
    <source>
        <dbReference type="EMBL" id="CQR50822.1"/>
    </source>
</evidence>
<dbReference type="AlphaFoldDB" id="A0A0D6JSH6"/>
<dbReference type="OrthoDB" id="195311at2157"/>
<proteinExistence type="predicted"/>
<accession>A0A0D6JSH6</accession>
<name>A0A0D6JSH6_9EURY</name>
<gene>
    <name evidence="1" type="ORF">BN996_02306</name>
</gene>
<evidence type="ECO:0000313" key="2">
    <source>
        <dbReference type="Proteomes" id="UP000198902"/>
    </source>
</evidence>
<dbReference type="Pfam" id="PF24444">
    <property type="entry name" value="DUF7563"/>
    <property type="match status" value="1"/>
</dbReference>
<dbReference type="InterPro" id="IPR055985">
    <property type="entry name" value="DUF7563"/>
</dbReference>
<dbReference type="EMBL" id="CSTE01000002">
    <property type="protein sequence ID" value="CQR50822.1"/>
    <property type="molecule type" value="Genomic_DNA"/>
</dbReference>
<dbReference type="RefSeq" id="WP_004970126.1">
    <property type="nucleotide sequence ID" value="NZ_CABLRR010000002.1"/>
</dbReference>